<feature type="region of interest" description="Disordered" evidence="1">
    <location>
        <begin position="21"/>
        <end position="46"/>
    </location>
</feature>
<dbReference type="EMBL" id="OIVN01002241">
    <property type="protein sequence ID" value="SPD01931.1"/>
    <property type="molecule type" value="Genomic_DNA"/>
</dbReference>
<dbReference type="GO" id="GO:0003676">
    <property type="term" value="F:nucleic acid binding"/>
    <property type="evidence" value="ECO:0007669"/>
    <property type="project" value="InterPro"/>
</dbReference>
<feature type="compositionally biased region" description="Polar residues" evidence="1">
    <location>
        <begin position="210"/>
        <end position="220"/>
    </location>
</feature>
<dbReference type="Pfam" id="PF03732">
    <property type="entry name" value="Retrotrans_gag"/>
    <property type="match status" value="1"/>
</dbReference>
<dbReference type="Gene3D" id="3.30.70.270">
    <property type="match status" value="1"/>
</dbReference>
<dbReference type="CDD" id="cd09279">
    <property type="entry name" value="RNase_HI_like"/>
    <property type="match status" value="1"/>
</dbReference>
<dbReference type="Gene3D" id="3.30.420.10">
    <property type="entry name" value="Ribonuclease H-like superfamily/Ribonuclease H"/>
    <property type="match status" value="1"/>
</dbReference>
<name>A0A2N9GRG5_FAGSY</name>
<dbReference type="GO" id="GO:0004523">
    <property type="term" value="F:RNA-DNA hybrid ribonuclease activity"/>
    <property type="evidence" value="ECO:0007669"/>
    <property type="project" value="InterPro"/>
</dbReference>
<sequence length="1303" mass="148209">MSTETQGELVEAIKQLKEKDVGVKTLSQNEGKNQEKPHQDSGSHNKETTFVTMSDVADLPYLEKYIVPAFSCFDGRKGSALVHISKFIDSMGAYAGNGDLCLREFSKSLDDRAYTWYTTLPPGSVKTWEDMVELFCGKYFQAEEKITLVNLHTTKQASREDLLHYIHRFRDISLDCYANIKKICTTSPKGWKTALSVKPHTEKPKEKKSQPQVLTVSTVNNKRKKSTERPFKEPSSPVPCTLEEMIAILNKWVANGIVKLPEAPKKATQEDKKNPKFCYFHQYIHHSTADCWTLQRKFHEKIQDGTLELPQTQQKEHTDPFLKRKDKAVVSVTIHGNASDANMDEPAAASTAMTPTAIKTLQRNPRFRSLFNQLGLNPKACTAATEAIMAIAAESGAHYFTAETHANRAFLETTNAITFTDEDMDVQYPDHRWPLYLSATINKVGTTYEDLPSGGRSSNYLRGEETTFSQYNTHGGCPTVPVKKKNGQIWCCVDFRNLNKACPKDEFPLSNMDLLIDSAAGHAMFSLMDGFSGYNQIFMSPKDAEKTAFRTPIGNFYYTVMPFSLKNAVTTYQRTMTAMFHEMMHREIEDYVNDIVVKSKTREDYLGILKKVFERCRLYKLKMNPLKCAFGVSTGKKELRSIGLQPLKRSLLQWPVLFGKLAQWLLQLSQYEIVIETPTTIKSQAIVDLLAQFPREDNSSISDEVPGEIDEVFLADLANSAWTLRFDGSSTATSRGAGIVLYKSNGEAITKSFKFDFPCSNNAAEYEAYLAKLAIAYEMGIKHLRVIGDSNLVVCQARGEFSLKEPSLAPYRALTWKLEAKFSTFEIEHAQRNENRYADTLTTLGSQIAFEGEEIDVTICKKMEPITKLLKKEFGELSPDQEDWRTPIKAKTMSLAVMANLREIKDYTLISEDLYRRLPGGVLAQCISVKEAKKKLLEVHKKTYGDGGVISLYRRLQRLGYFWPSMSAEAADLQSQCLTCQLHHSNEEVCATFISTDWRTPFLEYLLEGILLPNPKDVYRLKRLALRYFVEGGTLFRKGFHGEPLRCLDLSESQMVMRETHAGECGEHQGKKRLYQCLLTLGYYWPTMKKDAADFVKTCHICQVQANLIHTHPNSLQNMATPWPFHTWRLDLIGPINLAFGGYIWILVATKYFTKWEVLEHYQVKHRRSTPYCPQDVLWAYRSSPKTATGFTPFSLVYGTDTISPTELVVPSPRVMQGSELELDANMCNETRMTDLEGLDEAKELAKARSQRNYQKMDNVYSKALRVRVFEEGQMVLKATEFVRRSLPSPYKFSPNWDRPYII</sequence>
<proteinExistence type="predicted"/>
<dbReference type="InterPro" id="IPR043502">
    <property type="entry name" value="DNA/RNA_pol_sf"/>
</dbReference>
<dbReference type="InterPro" id="IPR012337">
    <property type="entry name" value="RNaseH-like_sf"/>
</dbReference>
<dbReference type="PANTHER" id="PTHR48475">
    <property type="entry name" value="RIBONUCLEASE H"/>
    <property type="match status" value="1"/>
</dbReference>
<feature type="domain" description="Retrotransposon gag" evidence="3">
    <location>
        <begin position="105"/>
        <end position="177"/>
    </location>
</feature>
<protein>
    <submittedName>
        <fullName evidence="6">Uncharacterized protein</fullName>
    </submittedName>
</protein>
<organism evidence="6">
    <name type="scientific">Fagus sylvatica</name>
    <name type="common">Beechnut</name>
    <dbReference type="NCBI Taxonomy" id="28930"/>
    <lineage>
        <taxon>Eukaryota</taxon>
        <taxon>Viridiplantae</taxon>
        <taxon>Streptophyta</taxon>
        <taxon>Embryophyta</taxon>
        <taxon>Tracheophyta</taxon>
        <taxon>Spermatophyta</taxon>
        <taxon>Magnoliopsida</taxon>
        <taxon>eudicotyledons</taxon>
        <taxon>Gunneridae</taxon>
        <taxon>Pentapetalae</taxon>
        <taxon>rosids</taxon>
        <taxon>fabids</taxon>
        <taxon>Fagales</taxon>
        <taxon>Fagaceae</taxon>
        <taxon>Fagus</taxon>
    </lineage>
</organism>
<dbReference type="InterPro" id="IPR005162">
    <property type="entry name" value="Retrotrans_gag_dom"/>
</dbReference>
<dbReference type="InterPro" id="IPR002156">
    <property type="entry name" value="RNaseH_domain"/>
</dbReference>
<dbReference type="CDD" id="cd01647">
    <property type="entry name" value="RT_LTR"/>
    <property type="match status" value="1"/>
</dbReference>
<dbReference type="PANTHER" id="PTHR48475:SF1">
    <property type="entry name" value="RNASE H TYPE-1 DOMAIN-CONTAINING PROTEIN"/>
    <property type="match status" value="1"/>
</dbReference>
<dbReference type="Pfam" id="PF00078">
    <property type="entry name" value="RVT_1"/>
    <property type="match status" value="1"/>
</dbReference>
<evidence type="ECO:0000259" key="5">
    <source>
        <dbReference type="Pfam" id="PF17921"/>
    </source>
</evidence>
<evidence type="ECO:0000259" key="4">
    <source>
        <dbReference type="Pfam" id="PF13456"/>
    </source>
</evidence>
<dbReference type="SUPFAM" id="SSF53098">
    <property type="entry name" value="Ribonuclease H-like"/>
    <property type="match status" value="1"/>
</dbReference>
<evidence type="ECO:0000256" key="1">
    <source>
        <dbReference type="SAM" id="MobiDB-lite"/>
    </source>
</evidence>
<feature type="region of interest" description="Disordered" evidence="1">
    <location>
        <begin position="196"/>
        <end position="236"/>
    </location>
</feature>
<dbReference type="InterPro" id="IPR000477">
    <property type="entry name" value="RT_dom"/>
</dbReference>
<gene>
    <name evidence="6" type="ORF">FSB_LOCUS29813</name>
</gene>
<dbReference type="Gene3D" id="1.10.340.70">
    <property type="match status" value="2"/>
</dbReference>
<dbReference type="Pfam" id="PF13456">
    <property type="entry name" value="RVT_3"/>
    <property type="match status" value="1"/>
</dbReference>
<dbReference type="SUPFAM" id="SSF56672">
    <property type="entry name" value="DNA/RNA polymerases"/>
    <property type="match status" value="1"/>
</dbReference>
<evidence type="ECO:0000313" key="6">
    <source>
        <dbReference type="EMBL" id="SPD01931.1"/>
    </source>
</evidence>
<reference evidence="6" key="1">
    <citation type="submission" date="2018-02" db="EMBL/GenBank/DDBJ databases">
        <authorList>
            <person name="Cohen D.B."/>
            <person name="Kent A.D."/>
        </authorList>
    </citation>
    <scope>NUCLEOTIDE SEQUENCE</scope>
</reference>
<evidence type="ECO:0000259" key="3">
    <source>
        <dbReference type="Pfam" id="PF03732"/>
    </source>
</evidence>
<feature type="compositionally biased region" description="Basic and acidic residues" evidence="1">
    <location>
        <begin position="32"/>
        <end position="46"/>
    </location>
</feature>
<feature type="domain" description="Integrase zinc-binding" evidence="5">
    <location>
        <begin position="1051"/>
        <end position="1104"/>
    </location>
</feature>
<dbReference type="InterPro" id="IPR036397">
    <property type="entry name" value="RNaseH_sf"/>
</dbReference>
<feature type="compositionally biased region" description="Basic and acidic residues" evidence="1">
    <location>
        <begin position="199"/>
        <end position="209"/>
    </location>
</feature>
<feature type="domain" description="RNase H type-1" evidence="4">
    <location>
        <begin position="726"/>
        <end position="842"/>
    </location>
</feature>
<dbReference type="InterPro" id="IPR043128">
    <property type="entry name" value="Rev_trsase/Diguanyl_cyclase"/>
</dbReference>
<feature type="domain" description="Reverse transcriptase" evidence="2">
    <location>
        <begin position="488"/>
        <end position="639"/>
    </location>
</feature>
<dbReference type="Gene3D" id="3.10.10.10">
    <property type="entry name" value="HIV Type 1 Reverse Transcriptase, subunit A, domain 1"/>
    <property type="match status" value="1"/>
</dbReference>
<dbReference type="InterPro" id="IPR041588">
    <property type="entry name" value="Integrase_H2C2"/>
</dbReference>
<dbReference type="Pfam" id="PF17921">
    <property type="entry name" value="Integrase_H2C2"/>
    <property type="match status" value="1"/>
</dbReference>
<accession>A0A2N9GRG5</accession>
<evidence type="ECO:0000259" key="2">
    <source>
        <dbReference type="Pfam" id="PF00078"/>
    </source>
</evidence>